<sequence length="55" mass="6448">MWGDFGTLTQKLRSRIFGVVCSYSFSPTAIAGNKKQYFLTNRFYNRYLARFLGKQ</sequence>
<accession>A0ABR8AA03</accession>
<organism evidence="1 2">
    <name type="scientific">Calothrix parietina FACHB-288</name>
    <dbReference type="NCBI Taxonomy" id="2692896"/>
    <lineage>
        <taxon>Bacteria</taxon>
        <taxon>Bacillati</taxon>
        <taxon>Cyanobacteriota</taxon>
        <taxon>Cyanophyceae</taxon>
        <taxon>Nostocales</taxon>
        <taxon>Calotrichaceae</taxon>
        <taxon>Calothrix</taxon>
    </lineage>
</organism>
<protein>
    <submittedName>
        <fullName evidence="1">Uncharacterized protein</fullName>
    </submittedName>
</protein>
<dbReference type="EMBL" id="JACJQH010000013">
    <property type="protein sequence ID" value="MBD2195881.1"/>
    <property type="molecule type" value="Genomic_DNA"/>
</dbReference>
<evidence type="ECO:0000313" key="2">
    <source>
        <dbReference type="Proteomes" id="UP000658514"/>
    </source>
</evidence>
<dbReference type="RefSeq" id="WP_190547642.1">
    <property type="nucleotide sequence ID" value="NZ_CAWPNO010000035.1"/>
</dbReference>
<dbReference type="Proteomes" id="UP000658514">
    <property type="component" value="Unassembled WGS sequence"/>
</dbReference>
<gene>
    <name evidence="1" type="ORF">H6G24_10305</name>
</gene>
<comment type="caution">
    <text evidence="1">The sequence shown here is derived from an EMBL/GenBank/DDBJ whole genome shotgun (WGS) entry which is preliminary data.</text>
</comment>
<keyword evidence="2" id="KW-1185">Reference proteome</keyword>
<reference evidence="1 2" key="1">
    <citation type="journal article" date="2020" name="ISME J.">
        <title>Comparative genomics reveals insights into cyanobacterial evolution and habitat adaptation.</title>
        <authorList>
            <person name="Chen M.Y."/>
            <person name="Teng W.K."/>
            <person name="Zhao L."/>
            <person name="Hu C.X."/>
            <person name="Zhou Y.K."/>
            <person name="Han B.P."/>
            <person name="Song L.R."/>
            <person name="Shu W.S."/>
        </authorList>
    </citation>
    <scope>NUCLEOTIDE SEQUENCE [LARGE SCALE GENOMIC DNA]</scope>
    <source>
        <strain evidence="1 2">FACHB-288</strain>
    </source>
</reference>
<name>A0ABR8AA03_9CYAN</name>
<proteinExistence type="predicted"/>
<evidence type="ECO:0000313" key="1">
    <source>
        <dbReference type="EMBL" id="MBD2195881.1"/>
    </source>
</evidence>